<dbReference type="AlphaFoldDB" id="A0A1J5RRN4"/>
<protein>
    <submittedName>
        <fullName evidence="9">Putative aliphatic sulfonates transport permease protein SsuC</fullName>
    </submittedName>
</protein>
<keyword evidence="5 7" id="KW-1133">Transmembrane helix</keyword>
<evidence type="ECO:0000313" key="9">
    <source>
        <dbReference type="EMBL" id="OIQ90717.1"/>
    </source>
</evidence>
<reference evidence="9" key="1">
    <citation type="submission" date="2016-10" db="EMBL/GenBank/DDBJ databases">
        <title>Sequence of Gallionella enrichment culture.</title>
        <authorList>
            <person name="Poehlein A."/>
            <person name="Muehling M."/>
            <person name="Daniel R."/>
        </authorList>
    </citation>
    <scope>NUCLEOTIDE SEQUENCE</scope>
</reference>
<dbReference type="PANTHER" id="PTHR30151">
    <property type="entry name" value="ALKANE SULFONATE ABC TRANSPORTER-RELATED, MEMBRANE SUBUNIT"/>
    <property type="match status" value="1"/>
</dbReference>
<organism evidence="9">
    <name type="scientific">mine drainage metagenome</name>
    <dbReference type="NCBI Taxonomy" id="410659"/>
    <lineage>
        <taxon>unclassified sequences</taxon>
        <taxon>metagenomes</taxon>
        <taxon>ecological metagenomes</taxon>
    </lineage>
</organism>
<gene>
    <name evidence="9" type="primary">ssuC_14</name>
    <name evidence="9" type="ORF">GALL_273810</name>
</gene>
<comment type="caution">
    <text evidence="9">The sequence shown here is derived from an EMBL/GenBank/DDBJ whole genome shotgun (WGS) entry which is preliminary data.</text>
</comment>
<keyword evidence="2" id="KW-0813">Transport</keyword>
<dbReference type="PANTHER" id="PTHR30151:SF0">
    <property type="entry name" value="ABC TRANSPORTER PERMEASE PROTEIN MJ0413-RELATED"/>
    <property type="match status" value="1"/>
</dbReference>
<evidence type="ECO:0000256" key="3">
    <source>
        <dbReference type="ARBA" id="ARBA00022475"/>
    </source>
</evidence>
<dbReference type="InterPro" id="IPR035906">
    <property type="entry name" value="MetI-like_sf"/>
</dbReference>
<dbReference type="EMBL" id="MLJW01000282">
    <property type="protein sequence ID" value="OIQ90717.1"/>
    <property type="molecule type" value="Genomic_DNA"/>
</dbReference>
<evidence type="ECO:0000256" key="4">
    <source>
        <dbReference type="ARBA" id="ARBA00022692"/>
    </source>
</evidence>
<name>A0A1J5RRN4_9ZZZZ</name>
<dbReference type="GO" id="GO:0055085">
    <property type="term" value="P:transmembrane transport"/>
    <property type="evidence" value="ECO:0007669"/>
    <property type="project" value="InterPro"/>
</dbReference>
<feature type="transmembrane region" description="Helical" evidence="7">
    <location>
        <begin position="132"/>
        <end position="150"/>
    </location>
</feature>
<feature type="transmembrane region" description="Helical" evidence="7">
    <location>
        <begin position="224"/>
        <end position="245"/>
    </location>
</feature>
<dbReference type="SUPFAM" id="SSF161098">
    <property type="entry name" value="MetI-like"/>
    <property type="match status" value="1"/>
</dbReference>
<accession>A0A1J5RRN4</accession>
<feature type="domain" description="ABC transmembrane type-1" evidence="8">
    <location>
        <begin position="69"/>
        <end position="249"/>
    </location>
</feature>
<evidence type="ECO:0000256" key="5">
    <source>
        <dbReference type="ARBA" id="ARBA00022989"/>
    </source>
</evidence>
<feature type="transmembrane region" description="Helical" evidence="7">
    <location>
        <begin position="73"/>
        <end position="96"/>
    </location>
</feature>
<sequence>MTTSTTAAEAAAGSGWRKVARPLLVLGFWLGVWQVATITVHQDLLLVSPGAVLVRLTELVVTGDFWSTVWYSFARIVAGFLLAAVVGVLGAALAAASRIVDALATPVIAAIRSTPVVSFIILVLMWADSSRLATIISFTMVVPVIYTNVLDGIRHRDRSLLEVSTVFGIPLLRRLSAIDVPAVLPFFIAACKIGIGLAWKSGIAAEVIGLPRGSIGERLYQAKIFLSTADLFAWTVVIIALSFAFERFALAVLARAQARLANGPAS</sequence>
<evidence type="ECO:0000256" key="1">
    <source>
        <dbReference type="ARBA" id="ARBA00004651"/>
    </source>
</evidence>
<evidence type="ECO:0000259" key="8">
    <source>
        <dbReference type="PROSITE" id="PS50928"/>
    </source>
</evidence>
<feature type="transmembrane region" description="Helical" evidence="7">
    <location>
        <begin position="103"/>
        <end position="126"/>
    </location>
</feature>
<proteinExistence type="predicted"/>
<keyword evidence="3" id="KW-1003">Cell membrane</keyword>
<dbReference type="GO" id="GO:0005886">
    <property type="term" value="C:plasma membrane"/>
    <property type="evidence" value="ECO:0007669"/>
    <property type="project" value="UniProtKB-SubCell"/>
</dbReference>
<dbReference type="PROSITE" id="PS50928">
    <property type="entry name" value="ABC_TM1"/>
    <property type="match status" value="1"/>
</dbReference>
<comment type="subcellular location">
    <subcellularLocation>
        <location evidence="1">Cell membrane</location>
        <topology evidence="1">Multi-pass membrane protein</topology>
    </subcellularLocation>
</comment>
<dbReference type="InterPro" id="IPR000515">
    <property type="entry name" value="MetI-like"/>
</dbReference>
<dbReference type="Gene3D" id="1.10.3720.10">
    <property type="entry name" value="MetI-like"/>
    <property type="match status" value="1"/>
</dbReference>
<dbReference type="Pfam" id="PF00528">
    <property type="entry name" value="BPD_transp_1"/>
    <property type="match status" value="1"/>
</dbReference>
<evidence type="ECO:0000256" key="2">
    <source>
        <dbReference type="ARBA" id="ARBA00022448"/>
    </source>
</evidence>
<evidence type="ECO:0000256" key="6">
    <source>
        <dbReference type="ARBA" id="ARBA00023136"/>
    </source>
</evidence>
<keyword evidence="4 7" id="KW-0812">Transmembrane</keyword>
<feature type="transmembrane region" description="Helical" evidence="7">
    <location>
        <begin position="23"/>
        <end position="40"/>
    </location>
</feature>
<keyword evidence="6 7" id="KW-0472">Membrane</keyword>
<evidence type="ECO:0000256" key="7">
    <source>
        <dbReference type="SAM" id="Phobius"/>
    </source>
</evidence>